<dbReference type="FunFam" id="3.30.160.60:FF:001289">
    <property type="entry name" value="Zinc finger protein 574"/>
    <property type="match status" value="1"/>
</dbReference>
<sequence length="379" mass="42574">MSKLQQLRLFVNERLTAAAEEIFGAVERTILEFHTDKAFVSQSEDVKPNELLTLAEALKAEEEEVFPAGSQQVSVSKAEVSTQTTYAQASQLLVKQDTLRADFLVNQEHWPRGDKGQLQDLLHCEAVACFKSEQSAGSPSSCFQSQSVASTQGVVLFPHASTESRKIKQEADGCGGSDFCQPISSDSGAENDACDNERMESRASNSKTVQPKTKAKQKQKSSSLSNKKRTSPFCCKLCGESFCHRNSLMIHLKTHGDCALQHIETHKEDNLCHVCGKTFTTKTHLKRHMLIHTGQKPHCCKECGRRFARGECLRVHMRIHTVERPYTCGVCEKGFRQRSNLITHMRKHTGEKPYRCGICSRPFAYKKDMLRHTQIHTKT</sequence>
<evidence type="ECO:0000256" key="1">
    <source>
        <dbReference type="ARBA" id="ARBA00004123"/>
    </source>
</evidence>
<evidence type="ECO:0000256" key="8">
    <source>
        <dbReference type="ARBA" id="ARBA00023242"/>
    </source>
</evidence>
<evidence type="ECO:0000259" key="11">
    <source>
        <dbReference type="PROSITE" id="PS50157"/>
    </source>
</evidence>
<reference evidence="12" key="2">
    <citation type="submission" date="2025-08" db="UniProtKB">
        <authorList>
            <consortium name="Ensembl"/>
        </authorList>
    </citation>
    <scope>IDENTIFICATION</scope>
</reference>
<evidence type="ECO:0000256" key="4">
    <source>
        <dbReference type="ARBA" id="ARBA00022771"/>
    </source>
</evidence>
<keyword evidence="8" id="KW-0539">Nucleus</keyword>
<evidence type="ECO:0000256" key="2">
    <source>
        <dbReference type="ARBA" id="ARBA00022723"/>
    </source>
</evidence>
<reference evidence="12" key="3">
    <citation type="submission" date="2025-09" db="UniProtKB">
        <authorList>
            <consortium name="Ensembl"/>
        </authorList>
    </citation>
    <scope>IDENTIFICATION</scope>
</reference>
<dbReference type="RefSeq" id="XP_012776952.2">
    <property type="nucleotide sequence ID" value="XM_012921498.3"/>
</dbReference>
<dbReference type="Ensembl" id="ENSMZET00005008815.1">
    <property type="protein sequence ID" value="ENSMZEP00005008475.1"/>
    <property type="gene ID" value="ENSMZEG00005006464.1"/>
</dbReference>
<evidence type="ECO:0000256" key="6">
    <source>
        <dbReference type="ARBA" id="ARBA00023015"/>
    </source>
</evidence>
<dbReference type="AlphaFoldDB" id="A0A3P9BEZ4"/>
<dbReference type="PROSITE" id="PS00028">
    <property type="entry name" value="ZINC_FINGER_C2H2_1"/>
    <property type="match status" value="5"/>
</dbReference>
<evidence type="ECO:0000256" key="10">
    <source>
        <dbReference type="SAM" id="MobiDB-lite"/>
    </source>
</evidence>
<keyword evidence="2" id="KW-0479">Metal-binding</keyword>
<accession>A0A3P9BEZ4</accession>
<feature type="region of interest" description="Disordered" evidence="10">
    <location>
        <begin position="186"/>
        <end position="229"/>
    </location>
</feature>
<dbReference type="FunFam" id="3.30.160.60:FF:000478">
    <property type="entry name" value="Zinc finger protein 133"/>
    <property type="match status" value="1"/>
</dbReference>
<name>A0A3P9BEZ4_9CICH</name>
<dbReference type="PANTHER" id="PTHR23235">
    <property type="entry name" value="KRUEPPEL-LIKE TRANSCRIPTION FACTOR"/>
    <property type="match status" value="1"/>
</dbReference>
<evidence type="ECO:0000256" key="3">
    <source>
        <dbReference type="ARBA" id="ARBA00022737"/>
    </source>
</evidence>
<feature type="domain" description="C2H2-type" evidence="11">
    <location>
        <begin position="354"/>
        <end position="379"/>
    </location>
</feature>
<keyword evidence="3" id="KW-0677">Repeat</keyword>
<dbReference type="FunFam" id="3.30.160.60:FF:000446">
    <property type="entry name" value="Zinc finger protein"/>
    <property type="match status" value="1"/>
</dbReference>
<keyword evidence="13" id="KW-1185">Reference proteome</keyword>
<proteinExistence type="predicted"/>
<organism evidence="12 13">
    <name type="scientific">Maylandia zebra</name>
    <name type="common">zebra mbuna</name>
    <dbReference type="NCBI Taxonomy" id="106582"/>
    <lineage>
        <taxon>Eukaryota</taxon>
        <taxon>Metazoa</taxon>
        <taxon>Chordata</taxon>
        <taxon>Craniata</taxon>
        <taxon>Vertebrata</taxon>
        <taxon>Euteleostomi</taxon>
        <taxon>Actinopterygii</taxon>
        <taxon>Neopterygii</taxon>
        <taxon>Teleostei</taxon>
        <taxon>Neoteleostei</taxon>
        <taxon>Acanthomorphata</taxon>
        <taxon>Ovalentaria</taxon>
        <taxon>Cichlomorphae</taxon>
        <taxon>Cichliformes</taxon>
        <taxon>Cichlidae</taxon>
        <taxon>African cichlids</taxon>
        <taxon>Pseudocrenilabrinae</taxon>
        <taxon>Haplochromini</taxon>
        <taxon>Maylandia</taxon>
        <taxon>Maylandia zebra complex</taxon>
    </lineage>
</organism>
<dbReference type="STRING" id="106582.ENSMZEP00005008475"/>
<dbReference type="Pfam" id="PF00096">
    <property type="entry name" value="zf-C2H2"/>
    <property type="match status" value="4"/>
</dbReference>
<keyword evidence="7" id="KW-0804">Transcription</keyword>
<reference evidence="12 13" key="1">
    <citation type="journal article" date="2014" name="Nature">
        <title>The genomic substrate for adaptive radiation in African cichlid fish.</title>
        <authorList>
            <person name="Brawand D."/>
            <person name="Wagner C.E."/>
            <person name="Li Y.I."/>
            <person name="Malinsky M."/>
            <person name="Keller I."/>
            <person name="Fan S."/>
            <person name="Simakov O."/>
            <person name="Ng A.Y."/>
            <person name="Lim Z.W."/>
            <person name="Bezault E."/>
            <person name="Turner-Maier J."/>
            <person name="Johnson J."/>
            <person name="Alcazar R."/>
            <person name="Noh H.J."/>
            <person name="Russell P."/>
            <person name="Aken B."/>
            <person name="Alfoldi J."/>
            <person name="Amemiya C."/>
            <person name="Azzouzi N."/>
            <person name="Baroiller J.F."/>
            <person name="Barloy-Hubler F."/>
            <person name="Berlin A."/>
            <person name="Bloomquist R."/>
            <person name="Carleton K.L."/>
            <person name="Conte M.A."/>
            <person name="D'Cotta H."/>
            <person name="Eshel O."/>
            <person name="Gaffney L."/>
            <person name="Galibert F."/>
            <person name="Gante H.F."/>
            <person name="Gnerre S."/>
            <person name="Greuter L."/>
            <person name="Guyon R."/>
            <person name="Haddad N.S."/>
            <person name="Haerty W."/>
            <person name="Harris R.M."/>
            <person name="Hofmann H.A."/>
            <person name="Hourlier T."/>
            <person name="Hulata G."/>
            <person name="Jaffe D.B."/>
            <person name="Lara M."/>
            <person name="Lee A.P."/>
            <person name="MacCallum I."/>
            <person name="Mwaiko S."/>
            <person name="Nikaido M."/>
            <person name="Nishihara H."/>
            <person name="Ozouf-Costaz C."/>
            <person name="Penman D.J."/>
            <person name="Przybylski D."/>
            <person name="Rakotomanga M."/>
            <person name="Renn S.C.P."/>
            <person name="Ribeiro F.J."/>
            <person name="Ron M."/>
            <person name="Salzburger W."/>
            <person name="Sanchez-Pulido L."/>
            <person name="Santos M.E."/>
            <person name="Searle S."/>
            <person name="Sharpe T."/>
            <person name="Swofford R."/>
            <person name="Tan F.J."/>
            <person name="Williams L."/>
            <person name="Young S."/>
            <person name="Yin S."/>
            <person name="Okada N."/>
            <person name="Kocher T.D."/>
            <person name="Miska E.A."/>
            <person name="Lander E.S."/>
            <person name="Venkatesh B."/>
            <person name="Fernald R.D."/>
            <person name="Meyer A."/>
            <person name="Ponting C.P."/>
            <person name="Streelman J.T."/>
            <person name="Lindblad-Toh K."/>
            <person name="Seehausen O."/>
            <person name="Di Palma F."/>
        </authorList>
    </citation>
    <scope>NUCLEOTIDE SEQUENCE</scope>
</reference>
<dbReference type="SMART" id="SM00355">
    <property type="entry name" value="ZnF_C2H2"/>
    <property type="match status" value="5"/>
</dbReference>
<comment type="subcellular location">
    <subcellularLocation>
        <location evidence="1">Nucleus</location>
    </subcellularLocation>
</comment>
<dbReference type="PANTHER" id="PTHR23235:SF178">
    <property type="entry name" value="C2H2-TYPE DOMAIN-CONTAINING PROTEIN-RELATED"/>
    <property type="match status" value="1"/>
</dbReference>
<dbReference type="Proteomes" id="UP000265160">
    <property type="component" value="LG5"/>
</dbReference>
<feature type="domain" description="C2H2-type" evidence="11">
    <location>
        <begin position="298"/>
        <end position="325"/>
    </location>
</feature>
<dbReference type="Gene3D" id="3.30.160.60">
    <property type="entry name" value="Classic Zinc Finger"/>
    <property type="match status" value="4"/>
</dbReference>
<dbReference type="SUPFAM" id="SSF57667">
    <property type="entry name" value="beta-beta-alpha zinc fingers"/>
    <property type="match status" value="3"/>
</dbReference>
<evidence type="ECO:0000313" key="12">
    <source>
        <dbReference type="Ensembl" id="ENSMZEP00005008475.1"/>
    </source>
</evidence>
<dbReference type="InterPro" id="IPR013087">
    <property type="entry name" value="Znf_C2H2_type"/>
</dbReference>
<dbReference type="GO" id="GO:0005634">
    <property type="term" value="C:nucleus"/>
    <property type="evidence" value="ECO:0007669"/>
    <property type="project" value="UniProtKB-SubCell"/>
</dbReference>
<dbReference type="KEGG" id="mze:101479641"/>
<dbReference type="GO" id="GO:0000978">
    <property type="term" value="F:RNA polymerase II cis-regulatory region sequence-specific DNA binding"/>
    <property type="evidence" value="ECO:0007669"/>
    <property type="project" value="TreeGrafter"/>
</dbReference>
<dbReference type="GeneTree" id="ENSGT00940000154446"/>
<dbReference type="GO" id="GO:0000981">
    <property type="term" value="F:DNA-binding transcription factor activity, RNA polymerase II-specific"/>
    <property type="evidence" value="ECO:0007669"/>
    <property type="project" value="TreeGrafter"/>
</dbReference>
<evidence type="ECO:0000256" key="5">
    <source>
        <dbReference type="ARBA" id="ARBA00022833"/>
    </source>
</evidence>
<dbReference type="FunFam" id="3.30.160.60:FF:000303">
    <property type="entry name" value="Zinc finger protein 41"/>
    <property type="match status" value="1"/>
</dbReference>
<feature type="domain" description="C2H2-type" evidence="11">
    <location>
        <begin position="233"/>
        <end position="255"/>
    </location>
</feature>
<dbReference type="GO" id="GO:0008270">
    <property type="term" value="F:zinc ion binding"/>
    <property type="evidence" value="ECO:0007669"/>
    <property type="project" value="UniProtKB-KW"/>
</dbReference>
<keyword evidence="4 9" id="KW-0863">Zinc-finger</keyword>
<feature type="domain" description="C2H2-type" evidence="11">
    <location>
        <begin position="326"/>
        <end position="353"/>
    </location>
</feature>
<feature type="domain" description="C2H2-type" evidence="11">
    <location>
        <begin position="270"/>
        <end position="297"/>
    </location>
</feature>
<dbReference type="PROSITE" id="PS50157">
    <property type="entry name" value="ZINC_FINGER_C2H2_2"/>
    <property type="match status" value="5"/>
</dbReference>
<dbReference type="InterPro" id="IPR036236">
    <property type="entry name" value="Znf_C2H2_sf"/>
</dbReference>
<protein>
    <submittedName>
        <fullName evidence="12">Zinc finger protein 22</fullName>
    </submittedName>
</protein>
<evidence type="ECO:0000256" key="7">
    <source>
        <dbReference type="ARBA" id="ARBA00023163"/>
    </source>
</evidence>
<evidence type="ECO:0000256" key="9">
    <source>
        <dbReference type="PROSITE-ProRule" id="PRU00042"/>
    </source>
</evidence>
<evidence type="ECO:0000313" key="13">
    <source>
        <dbReference type="Proteomes" id="UP000265160"/>
    </source>
</evidence>
<keyword evidence="6" id="KW-0805">Transcription regulation</keyword>
<keyword evidence="5" id="KW-0862">Zinc</keyword>